<dbReference type="AlphaFoldDB" id="A0A1J5HZY0"/>
<organism evidence="1 2">
    <name type="scientific">Candidatus Roizmanbacteria bacterium CG2_30_33_16</name>
    <dbReference type="NCBI Taxonomy" id="1805340"/>
    <lineage>
        <taxon>Bacteria</taxon>
        <taxon>Candidatus Roizmaniibacteriota</taxon>
    </lineage>
</organism>
<gene>
    <name evidence="1" type="ORF">AUK04_00735</name>
</gene>
<proteinExistence type="predicted"/>
<dbReference type="Proteomes" id="UP000183758">
    <property type="component" value="Unassembled WGS sequence"/>
</dbReference>
<reference evidence="1 2" key="1">
    <citation type="journal article" date="2016" name="Environ. Microbiol.">
        <title>Genomic resolution of a cold subsurface aquifer community provides metabolic insights for novel microbes adapted to high CO concentrations.</title>
        <authorList>
            <person name="Probst A.J."/>
            <person name="Castelle C.J."/>
            <person name="Singh A."/>
            <person name="Brown C.T."/>
            <person name="Anantharaman K."/>
            <person name="Sharon I."/>
            <person name="Hug L.A."/>
            <person name="Burstein D."/>
            <person name="Emerson J.B."/>
            <person name="Thomas B.C."/>
            <person name="Banfield J.F."/>
        </authorList>
    </citation>
    <scope>NUCLEOTIDE SEQUENCE [LARGE SCALE GENOMIC DNA]</scope>
    <source>
        <strain evidence="1">CG2_30_33_16</strain>
    </source>
</reference>
<protein>
    <submittedName>
        <fullName evidence="1">Uncharacterized protein</fullName>
    </submittedName>
</protein>
<dbReference type="EMBL" id="MNZM01000016">
    <property type="protein sequence ID" value="OIP86399.1"/>
    <property type="molecule type" value="Genomic_DNA"/>
</dbReference>
<evidence type="ECO:0000313" key="2">
    <source>
        <dbReference type="Proteomes" id="UP000183758"/>
    </source>
</evidence>
<name>A0A1J5HZY0_9BACT</name>
<sequence>MYNWSTDTTELKKDPEKYTIWKLEQLIDYGLDGEKLNKKLLIKYWDKLQIDPKKRDALAFFLWEKQS</sequence>
<accession>A0A1J5HZY0</accession>
<evidence type="ECO:0000313" key="1">
    <source>
        <dbReference type="EMBL" id="OIP86399.1"/>
    </source>
</evidence>
<comment type="caution">
    <text evidence="1">The sequence shown here is derived from an EMBL/GenBank/DDBJ whole genome shotgun (WGS) entry which is preliminary data.</text>
</comment>